<dbReference type="SUPFAM" id="SSF53720">
    <property type="entry name" value="ALDH-like"/>
    <property type="match status" value="1"/>
</dbReference>
<keyword evidence="3" id="KW-1185">Reference proteome</keyword>
<dbReference type="InterPro" id="IPR016162">
    <property type="entry name" value="Ald_DH_N"/>
</dbReference>
<accession>A0AAD4X4Z6</accession>
<sequence length="115" mass="12358">MIWAGLPEGVLNMISIYGPMEGGTLASHMDVDKLAFTGSTITSKIVSELAGRSNLKLVTLELGGESPFIVCEDADSDKAVETAHFALFFNQFRLGIMNLKPGITENLTKNVARIA</sequence>
<dbReference type="PANTHER" id="PTHR11699">
    <property type="entry name" value="ALDEHYDE DEHYDROGENASE-RELATED"/>
    <property type="match status" value="1"/>
</dbReference>
<gene>
    <name evidence="2" type="ORF">MKW98_029055</name>
</gene>
<comment type="caution">
    <text evidence="2">The sequence shown here is derived from an EMBL/GenBank/DDBJ whole genome shotgun (WGS) entry which is preliminary data.</text>
</comment>
<name>A0AAD4X4Z6_9MAGN</name>
<feature type="domain" description="Aldehyde dehydrogenase" evidence="1">
    <location>
        <begin position="4"/>
        <end position="91"/>
    </location>
</feature>
<evidence type="ECO:0000313" key="2">
    <source>
        <dbReference type="EMBL" id="KAI3845404.1"/>
    </source>
</evidence>
<dbReference type="Gene3D" id="3.40.309.10">
    <property type="entry name" value="Aldehyde Dehydrogenase, Chain A, domain 2"/>
    <property type="match status" value="1"/>
</dbReference>
<dbReference type="Gene3D" id="3.40.605.10">
    <property type="entry name" value="Aldehyde Dehydrogenase, Chain A, domain 1"/>
    <property type="match status" value="1"/>
</dbReference>
<dbReference type="GO" id="GO:0016620">
    <property type="term" value="F:oxidoreductase activity, acting on the aldehyde or oxo group of donors, NAD or NADP as acceptor"/>
    <property type="evidence" value="ECO:0007669"/>
    <property type="project" value="InterPro"/>
</dbReference>
<dbReference type="Pfam" id="PF00171">
    <property type="entry name" value="Aldedh"/>
    <property type="match status" value="1"/>
</dbReference>
<dbReference type="InterPro" id="IPR016161">
    <property type="entry name" value="Ald_DH/histidinol_DH"/>
</dbReference>
<dbReference type="InterPro" id="IPR015590">
    <property type="entry name" value="Aldehyde_DH_dom"/>
</dbReference>
<evidence type="ECO:0000313" key="3">
    <source>
        <dbReference type="Proteomes" id="UP001202328"/>
    </source>
</evidence>
<organism evidence="2 3">
    <name type="scientific">Papaver atlanticum</name>
    <dbReference type="NCBI Taxonomy" id="357466"/>
    <lineage>
        <taxon>Eukaryota</taxon>
        <taxon>Viridiplantae</taxon>
        <taxon>Streptophyta</taxon>
        <taxon>Embryophyta</taxon>
        <taxon>Tracheophyta</taxon>
        <taxon>Spermatophyta</taxon>
        <taxon>Magnoliopsida</taxon>
        <taxon>Ranunculales</taxon>
        <taxon>Papaveraceae</taxon>
        <taxon>Papaveroideae</taxon>
        <taxon>Papaver</taxon>
    </lineage>
</organism>
<proteinExistence type="predicted"/>
<dbReference type="EMBL" id="JAJJMB010016669">
    <property type="protein sequence ID" value="KAI3845404.1"/>
    <property type="molecule type" value="Genomic_DNA"/>
</dbReference>
<dbReference type="InterPro" id="IPR016163">
    <property type="entry name" value="Ald_DH_C"/>
</dbReference>
<evidence type="ECO:0000259" key="1">
    <source>
        <dbReference type="Pfam" id="PF00171"/>
    </source>
</evidence>
<protein>
    <recommendedName>
        <fullName evidence="1">Aldehyde dehydrogenase domain-containing protein</fullName>
    </recommendedName>
</protein>
<dbReference type="AlphaFoldDB" id="A0AAD4X4Z6"/>
<dbReference type="Proteomes" id="UP001202328">
    <property type="component" value="Unassembled WGS sequence"/>
</dbReference>
<reference evidence="2" key="1">
    <citation type="submission" date="2022-04" db="EMBL/GenBank/DDBJ databases">
        <title>A functionally conserved STORR gene fusion in Papaver species that diverged 16.8 million years ago.</title>
        <authorList>
            <person name="Catania T."/>
        </authorList>
    </citation>
    <scope>NUCLEOTIDE SEQUENCE</scope>
    <source>
        <strain evidence="2">S-188037</strain>
    </source>
</reference>